<dbReference type="Gene3D" id="3.20.20.300">
    <property type="entry name" value="Glycoside hydrolase, family 3, N-terminal domain"/>
    <property type="match status" value="1"/>
</dbReference>
<dbReference type="EC" id="3.2.1.52" evidence="3"/>
<organism evidence="7 8">
    <name type="scientific">Tranquillimonas rosea</name>
    <dbReference type="NCBI Taxonomy" id="641238"/>
    <lineage>
        <taxon>Bacteria</taxon>
        <taxon>Pseudomonadati</taxon>
        <taxon>Pseudomonadota</taxon>
        <taxon>Alphaproteobacteria</taxon>
        <taxon>Rhodobacterales</taxon>
        <taxon>Roseobacteraceae</taxon>
        <taxon>Tranquillimonas</taxon>
    </lineage>
</organism>
<keyword evidence="4" id="KW-0378">Hydrolase</keyword>
<evidence type="ECO:0000256" key="3">
    <source>
        <dbReference type="ARBA" id="ARBA00012663"/>
    </source>
</evidence>
<dbReference type="InterPro" id="IPR050226">
    <property type="entry name" value="NagZ_Beta-hexosaminidase"/>
</dbReference>
<feature type="domain" description="Glycoside hydrolase family 3 N-terminal" evidence="6">
    <location>
        <begin position="30"/>
        <end position="288"/>
    </location>
</feature>
<gene>
    <name evidence="7" type="ORF">SAMN04490244_104217</name>
</gene>
<evidence type="ECO:0000256" key="2">
    <source>
        <dbReference type="ARBA" id="ARBA00005336"/>
    </source>
</evidence>
<dbReference type="GO" id="GO:0004563">
    <property type="term" value="F:beta-N-acetylhexosaminidase activity"/>
    <property type="evidence" value="ECO:0007669"/>
    <property type="project" value="UniProtKB-EC"/>
</dbReference>
<dbReference type="EMBL" id="FOGU01000004">
    <property type="protein sequence ID" value="SER97167.1"/>
    <property type="molecule type" value="Genomic_DNA"/>
</dbReference>
<dbReference type="GO" id="GO:0009254">
    <property type="term" value="P:peptidoglycan turnover"/>
    <property type="evidence" value="ECO:0007669"/>
    <property type="project" value="TreeGrafter"/>
</dbReference>
<dbReference type="InterPro" id="IPR001764">
    <property type="entry name" value="Glyco_hydro_3_N"/>
</dbReference>
<dbReference type="AlphaFoldDB" id="A0A1H9TJE2"/>
<dbReference type="PANTHER" id="PTHR30480:SF13">
    <property type="entry name" value="BETA-HEXOSAMINIDASE"/>
    <property type="match status" value="1"/>
</dbReference>
<dbReference type="STRING" id="641238.SAMN04490244_104217"/>
<evidence type="ECO:0000313" key="7">
    <source>
        <dbReference type="EMBL" id="SER97167.1"/>
    </source>
</evidence>
<evidence type="ECO:0000256" key="5">
    <source>
        <dbReference type="ARBA" id="ARBA00023295"/>
    </source>
</evidence>
<keyword evidence="5" id="KW-0326">Glycosidase</keyword>
<protein>
    <recommendedName>
        <fullName evidence="3">beta-N-acetylhexosaminidase</fullName>
        <ecNumber evidence="3">3.2.1.52</ecNumber>
    </recommendedName>
</protein>
<proteinExistence type="inferred from homology"/>
<evidence type="ECO:0000259" key="6">
    <source>
        <dbReference type="Pfam" id="PF00933"/>
    </source>
</evidence>
<dbReference type="PANTHER" id="PTHR30480">
    <property type="entry name" value="BETA-HEXOSAMINIDASE-RELATED"/>
    <property type="match status" value="1"/>
</dbReference>
<dbReference type="SUPFAM" id="SSF51445">
    <property type="entry name" value="(Trans)glycosidases"/>
    <property type="match status" value="1"/>
</dbReference>
<evidence type="ECO:0000256" key="1">
    <source>
        <dbReference type="ARBA" id="ARBA00001231"/>
    </source>
</evidence>
<dbReference type="InterPro" id="IPR036962">
    <property type="entry name" value="Glyco_hydro_3_N_sf"/>
</dbReference>
<comment type="similarity">
    <text evidence="2">Belongs to the glycosyl hydrolase 3 family.</text>
</comment>
<dbReference type="RefSeq" id="WP_235859821.1">
    <property type="nucleotide sequence ID" value="NZ_FOGU01000004.1"/>
</dbReference>
<evidence type="ECO:0000256" key="4">
    <source>
        <dbReference type="ARBA" id="ARBA00022801"/>
    </source>
</evidence>
<dbReference type="Proteomes" id="UP000198885">
    <property type="component" value="Unassembled WGS sequence"/>
</dbReference>
<comment type="catalytic activity">
    <reaction evidence="1">
        <text>Hydrolysis of terminal non-reducing N-acetyl-D-hexosamine residues in N-acetyl-beta-D-hexosaminides.</text>
        <dbReference type="EC" id="3.2.1.52"/>
    </reaction>
</comment>
<dbReference type="GO" id="GO:0005975">
    <property type="term" value="P:carbohydrate metabolic process"/>
    <property type="evidence" value="ECO:0007669"/>
    <property type="project" value="InterPro"/>
</dbReference>
<keyword evidence="8" id="KW-1185">Reference proteome</keyword>
<evidence type="ECO:0000313" key="8">
    <source>
        <dbReference type="Proteomes" id="UP000198885"/>
    </source>
</evidence>
<reference evidence="7 8" key="1">
    <citation type="submission" date="2016-10" db="EMBL/GenBank/DDBJ databases">
        <authorList>
            <person name="de Groot N.N."/>
        </authorList>
    </citation>
    <scope>NUCLEOTIDE SEQUENCE [LARGE SCALE GENOMIC DNA]</scope>
    <source>
        <strain evidence="7 8">DSM 23042</strain>
    </source>
</reference>
<name>A0A1H9TJE2_9RHOB</name>
<dbReference type="Pfam" id="PF00933">
    <property type="entry name" value="Glyco_hydro_3"/>
    <property type="match status" value="1"/>
</dbReference>
<sequence>MGQGAYILGCAGPRLERDEAAFFAEAAPWGFILFARNIETPDQVRGLCADLRDTVGRDAPILIDQEGGRVQRLRPPHWRQWLAPRDHVDAAGDAAERAMWLRGRLIADELRGVGVDVNCAPCADVARAITHPFLADRCYGDTPETVATLARAIAEGQAAGGVQSVLKHIPGHGRGEVDSHLGLPVVSADRTDLDADFAPFRELADLPMAMTAHIVFSAIDPDRPVTQSPEGISAIRETIGFAGLLMTDDVSMQALGGSIADRAGSSLKAGCDVVLHCNGDRAEMEDVVTASGAMGPAAQERADAVIAARPNPQDADTAALADELAGLLRSRTDA</sequence>
<dbReference type="InterPro" id="IPR017853">
    <property type="entry name" value="GH"/>
</dbReference>
<accession>A0A1H9TJE2</accession>